<feature type="compositionally biased region" description="Basic and acidic residues" evidence="1">
    <location>
        <begin position="991"/>
        <end position="1000"/>
    </location>
</feature>
<name>A0A2A6C160_PRIPA</name>
<feature type="compositionally biased region" description="Basic and acidic residues" evidence="1">
    <location>
        <begin position="1256"/>
        <end position="1283"/>
    </location>
</feature>
<feature type="region of interest" description="Disordered" evidence="1">
    <location>
        <begin position="1065"/>
        <end position="1146"/>
    </location>
</feature>
<evidence type="ECO:0000256" key="2">
    <source>
        <dbReference type="SAM" id="Phobius"/>
    </source>
</evidence>
<accession>A0A8R1YNQ2</accession>
<evidence type="ECO:0000313" key="5">
    <source>
        <dbReference type="Proteomes" id="UP000005239"/>
    </source>
</evidence>
<reference evidence="5" key="1">
    <citation type="journal article" date="2008" name="Nat. Genet.">
        <title>The Pristionchus pacificus genome provides a unique perspective on nematode lifestyle and parasitism.</title>
        <authorList>
            <person name="Dieterich C."/>
            <person name="Clifton S.W."/>
            <person name="Schuster L.N."/>
            <person name="Chinwalla A."/>
            <person name="Delehaunty K."/>
            <person name="Dinkelacker I."/>
            <person name="Fulton L."/>
            <person name="Fulton R."/>
            <person name="Godfrey J."/>
            <person name="Minx P."/>
            <person name="Mitreva M."/>
            <person name="Roeseler W."/>
            <person name="Tian H."/>
            <person name="Witte H."/>
            <person name="Yang S.P."/>
            <person name="Wilson R.K."/>
            <person name="Sommer R.J."/>
        </authorList>
    </citation>
    <scope>NUCLEOTIDE SEQUENCE [LARGE SCALE GENOMIC DNA]</scope>
    <source>
        <strain evidence="5">PS312</strain>
    </source>
</reference>
<keyword evidence="2" id="KW-1133">Transmembrane helix</keyword>
<evidence type="ECO:0000256" key="1">
    <source>
        <dbReference type="SAM" id="MobiDB-lite"/>
    </source>
</evidence>
<feature type="compositionally biased region" description="Basic residues" evidence="1">
    <location>
        <begin position="1113"/>
        <end position="1128"/>
    </location>
</feature>
<dbReference type="Proteomes" id="UP000005239">
    <property type="component" value="Unassembled WGS sequence"/>
</dbReference>
<proteinExistence type="predicted"/>
<feature type="compositionally biased region" description="Basic and acidic residues" evidence="1">
    <location>
        <begin position="1295"/>
        <end position="1308"/>
    </location>
</feature>
<feature type="compositionally biased region" description="Basic and acidic residues" evidence="1">
    <location>
        <begin position="1319"/>
        <end position="1337"/>
    </location>
</feature>
<dbReference type="PANTHER" id="PTHR38630">
    <property type="entry name" value="PROTEIN CBG12780"/>
    <property type="match status" value="1"/>
</dbReference>
<dbReference type="OrthoDB" id="10171577at2759"/>
<feature type="region of interest" description="Disordered" evidence="1">
    <location>
        <begin position="1167"/>
        <end position="1419"/>
    </location>
</feature>
<feature type="compositionally biased region" description="Low complexity" evidence="1">
    <location>
        <begin position="1377"/>
        <end position="1396"/>
    </location>
</feature>
<feature type="region of interest" description="Disordered" evidence="1">
    <location>
        <begin position="1529"/>
        <end position="1552"/>
    </location>
</feature>
<reference evidence="4" key="2">
    <citation type="submission" date="2022-06" db="UniProtKB">
        <authorList>
            <consortium name="EnsemblMetazoa"/>
        </authorList>
    </citation>
    <scope>IDENTIFICATION</scope>
    <source>
        <strain evidence="4">PS312</strain>
    </source>
</reference>
<gene>
    <name evidence="4" type="primary">WBGene00203039</name>
</gene>
<protein>
    <recommendedName>
        <fullName evidence="3">DUF7774 domain-containing protein</fullName>
    </recommendedName>
</protein>
<sequence>MVIKSYKCSKRTKNQNIPPIAPIRTRRAAPLAMPTIVPALAPATAASDDASSGGTEKRCKLNPVFLLDGVAVGGSLGGVDQFVGQALSNRLDIFSIKDFKFTYLVEGGTPTDGTGAFNTGGVFTGARMDDLEGVLDDADSHELLSVVAPAHHQRASKMLDLCPTKWVLGVLLLDSYVVDKRDVPLSEELDLGKIALELKGVSNVHGLVNSINCPFVGLIPYALVLLLLVAPATIVAGAVATPSVDWAACKEGITTCFARDKCIYPGVKQQPSTTVSTRHNSDIYSTDSIMLPTGGFCSFLIKDASSLPLSSNVKIVFTMSKKVQVLTLPYYNFVVVNRLIGCNPFSLTADYSTTVNGFYKAPIPDVLKEPASCDGIPFAKLFVGAEQAMNFECKRAEKKYYFKRGTEAPETALRDNEEVFCAIAIGTTCKDLIGSSGNTPKYGQDPTTGQTSLKCDNPSHKMLINDEFYFDGAPECLSSRDSPNVGAWFARNERSLHEQIHSAKCTDQISCDVISSFNSTVPEGEFYENAYLEYGNLSCADDAFLRVNQSSDKDVLKPTLITCDFTKGIYRMNRPDQVLDQRANSFRWLQLIIRRRKKKKRGKVLKDVSLISSIVPKVKIGRRKKKMSLAELKLLNPKALHKQPPHVRRAYFRYLLRGTVRLPSYMDVIEAFFSDALNPTEWKVFLPFLFFLERDFFHVNQTTDHTVVERLKIIPAESTGFIRGICFIILYKLNLMKKNEKRRIVNRVTDIFLANGNGMDQVDPSRFAIWGILHHEETGSKRCPGVHDYFGRATGQRIMFEYLWDEFNKLLKKSLEPRPVYGSKMQHVLFAMGCALEKEPMAAVWKVMKEDKRFIAQDFMWAMYGRDWLWDGAWVSMFQNLPEHHLFCDRFTQECKAYKELAEMLTRYWPDKYSLEAKYGVCFEGFMRLYDIYIFDDMLKRRYQWYERWEHKRHSNGLKLSRWLMVNDPREFHEYPTIDEPSLTSTRASSRTRDATDVSRHQSTTEATAPSRRLSKNFIDFCRFPLPLLSGSEIVIFDRKLPQSQKSQRPSHERFKDLYAKEHAATTPELANRAPRQVAQSVTPNTSDGTTTTTAISNGRSGGECTPATGKTPLKKKKPPKRSKKATKWSHVPSASDGDETHFENFENDGGAQMAVAKMKTRKLQWSRETIETDDEPVDETDAGESFKEEVGGSAGGAGYTRESGSAGELAQALPALERTQEDDKWRDEVKKDLVVDEPDAKNEKKLLSPTPSPPKPKEGGGSKEARKEETTKEAGKTVKEAKTQVPTARSPQKPAKEKSPTKPKDAPKTTAAQQPKAENTKREQKAAVPKQPEKSKVEKRKATTPKKEVTTRESKKPVAAVAAPAPAKAPAPVPVPALKRPPSESTATTEATKSTAETKREAKQTQHPQTGVTTKSKEPVSANYRLAVKLMKILKRNNYLENALRFEEGERVRKHFEANGFAAQPPAPILALLNQALNFALETVLFRADDLDTQITNDLRVFIIKKNEARLAMLEVCFNRPDLMPNKWGGARKDGKRSKSSTKTREGVKRGWFASLFGRGEK</sequence>
<keyword evidence="5" id="KW-1185">Reference proteome</keyword>
<dbReference type="PANTHER" id="PTHR38630:SF1">
    <property type="entry name" value="DEK_C DOMAIN-CONTAINING PROTEIN-RELATED"/>
    <property type="match status" value="1"/>
</dbReference>
<feature type="domain" description="DUF7774" evidence="3">
    <location>
        <begin position="1422"/>
        <end position="1518"/>
    </location>
</feature>
<evidence type="ECO:0000313" key="4">
    <source>
        <dbReference type="EnsemblMetazoa" id="PPA30171.1"/>
    </source>
</evidence>
<feature type="compositionally biased region" description="Low complexity" evidence="1">
    <location>
        <begin position="1083"/>
        <end position="1094"/>
    </location>
</feature>
<feature type="compositionally biased region" description="Low complexity" evidence="1">
    <location>
        <begin position="1358"/>
        <end position="1367"/>
    </location>
</feature>
<dbReference type="EnsemblMetazoa" id="PPA30171.1">
    <property type="protein sequence ID" value="PPA30171.1"/>
    <property type="gene ID" value="WBGene00203039"/>
</dbReference>
<feature type="compositionally biased region" description="Basic and acidic residues" evidence="1">
    <location>
        <begin position="1346"/>
        <end position="1357"/>
    </location>
</feature>
<feature type="compositionally biased region" description="Basic and acidic residues" evidence="1">
    <location>
        <begin position="1219"/>
        <end position="1247"/>
    </location>
</feature>
<keyword evidence="2" id="KW-0812">Transmembrane</keyword>
<feature type="region of interest" description="Disordered" evidence="1">
    <location>
        <begin position="977"/>
        <end position="1010"/>
    </location>
</feature>
<dbReference type="InterPro" id="IPR056676">
    <property type="entry name" value="DUF7774"/>
</dbReference>
<feature type="compositionally biased region" description="Acidic residues" evidence="1">
    <location>
        <begin position="1172"/>
        <end position="1183"/>
    </location>
</feature>
<dbReference type="Pfam" id="PF24983">
    <property type="entry name" value="DUF7774"/>
    <property type="match status" value="1"/>
</dbReference>
<organism evidence="4 5">
    <name type="scientific">Pristionchus pacificus</name>
    <name type="common">Parasitic nematode worm</name>
    <dbReference type="NCBI Taxonomy" id="54126"/>
    <lineage>
        <taxon>Eukaryota</taxon>
        <taxon>Metazoa</taxon>
        <taxon>Ecdysozoa</taxon>
        <taxon>Nematoda</taxon>
        <taxon>Chromadorea</taxon>
        <taxon>Rhabditida</taxon>
        <taxon>Rhabditina</taxon>
        <taxon>Diplogasteromorpha</taxon>
        <taxon>Diplogasteroidea</taxon>
        <taxon>Neodiplogasteridae</taxon>
        <taxon>Pristionchus</taxon>
    </lineage>
</organism>
<feature type="compositionally biased region" description="Polar residues" evidence="1">
    <location>
        <begin position="1406"/>
        <end position="1415"/>
    </location>
</feature>
<accession>A0A2A6C160</accession>
<keyword evidence="2" id="KW-0472">Membrane</keyword>
<feature type="transmembrane region" description="Helical" evidence="2">
    <location>
        <begin position="218"/>
        <end position="240"/>
    </location>
</feature>
<evidence type="ECO:0000259" key="3">
    <source>
        <dbReference type="Pfam" id="PF24983"/>
    </source>
</evidence>